<dbReference type="PANTHER" id="PTHR24198">
    <property type="entry name" value="ANKYRIN REPEAT AND PROTEIN KINASE DOMAIN-CONTAINING PROTEIN"/>
    <property type="match status" value="1"/>
</dbReference>
<evidence type="ECO:0000256" key="2">
    <source>
        <dbReference type="ARBA" id="ARBA00023043"/>
    </source>
</evidence>
<keyword evidence="2" id="KW-0040">ANK repeat</keyword>
<protein>
    <submittedName>
        <fullName evidence="3">Uncharacterized protein</fullName>
    </submittedName>
</protein>
<name>U1HQV1_ENDPU</name>
<dbReference type="SUPFAM" id="SSF48403">
    <property type="entry name" value="Ankyrin repeat"/>
    <property type="match status" value="1"/>
</dbReference>
<dbReference type="OrthoDB" id="163438at2759"/>
<dbReference type="HOGENOM" id="CLU_2121047_0_0_1"/>
<keyword evidence="1" id="KW-0677">Repeat</keyword>
<dbReference type="InterPro" id="IPR036770">
    <property type="entry name" value="Ankyrin_rpt-contain_sf"/>
</dbReference>
<dbReference type="EMBL" id="KE721034">
    <property type="protein sequence ID" value="ERF72835.1"/>
    <property type="molecule type" value="Genomic_DNA"/>
</dbReference>
<dbReference type="GeneID" id="19239301"/>
<dbReference type="AlphaFoldDB" id="U1HQV1"/>
<evidence type="ECO:0000256" key="1">
    <source>
        <dbReference type="ARBA" id="ARBA00022737"/>
    </source>
</evidence>
<proteinExistence type="predicted"/>
<evidence type="ECO:0000313" key="4">
    <source>
        <dbReference type="Proteomes" id="UP000019373"/>
    </source>
</evidence>
<keyword evidence="4" id="KW-1185">Reference proteome</keyword>
<dbReference type="Pfam" id="PF12796">
    <property type="entry name" value="Ank_2"/>
    <property type="match status" value="1"/>
</dbReference>
<dbReference type="Proteomes" id="UP000019373">
    <property type="component" value="Unassembled WGS sequence"/>
</dbReference>
<organism evidence="3 4">
    <name type="scientific">Endocarpon pusillum (strain Z07020 / HMAS-L-300199)</name>
    <name type="common">Lichen-forming fungus</name>
    <dbReference type="NCBI Taxonomy" id="1263415"/>
    <lineage>
        <taxon>Eukaryota</taxon>
        <taxon>Fungi</taxon>
        <taxon>Dikarya</taxon>
        <taxon>Ascomycota</taxon>
        <taxon>Pezizomycotina</taxon>
        <taxon>Eurotiomycetes</taxon>
        <taxon>Chaetothyriomycetidae</taxon>
        <taxon>Verrucariales</taxon>
        <taxon>Verrucariaceae</taxon>
        <taxon>Endocarpon</taxon>
    </lineage>
</organism>
<evidence type="ECO:0000313" key="3">
    <source>
        <dbReference type="EMBL" id="ERF72835.1"/>
    </source>
</evidence>
<reference evidence="4" key="1">
    <citation type="journal article" date="2014" name="BMC Genomics">
        <title>Genome characteristics reveal the impact of lichenization on lichen-forming fungus Endocarpon pusillum Hedwig (Verrucariales, Ascomycota).</title>
        <authorList>
            <person name="Wang Y.-Y."/>
            <person name="Liu B."/>
            <person name="Zhang X.-Y."/>
            <person name="Zhou Q.-M."/>
            <person name="Zhang T."/>
            <person name="Li H."/>
            <person name="Yu Y.-F."/>
            <person name="Zhang X.-L."/>
            <person name="Hao X.-Y."/>
            <person name="Wang M."/>
            <person name="Wang L."/>
            <person name="Wei J.-C."/>
        </authorList>
    </citation>
    <scope>NUCLEOTIDE SEQUENCE [LARGE SCALE GENOMIC DNA]</scope>
    <source>
        <strain evidence="4">Z07020 / HMAS-L-300199</strain>
    </source>
</reference>
<dbReference type="PANTHER" id="PTHR24198:SF165">
    <property type="entry name" value="ANKYRIN REPEAT-CONTAINING PROTEIN-RELATED"/>
    <property type="match status" value="1"/>
</dbReference>
<dbReference type="RefSeq" id="XP_007801557.1">
    <property type="nucleotide sequence ID" value="XM_007803366.1"/>
</dbReference>
<accession>U1HQV1</accession>
<sequence length="114" mass="12453">MAAARKGSEACVQISREICPASVNDVDHKDQTALHHVSHAGHVRTPKELLAFPTINVHFKDHFRRNALSLVSQQGHLPVVRILHRRNGDAASTDVTGRNAVSWAANSLKATAYT</sequence>
<gene>
    <name evidence="3" type="ORF">EPUS_04270</name>
</gene>
<dbReference type="InterPro" id="IPR002110">
    <property type="entry name" value="Ankyrin_rpt"/>
</dbReference>
<dbReference type="Gene3D" id="1.25.40.20">
    <property type="entry name" value="Ankyrin repeat-containing domain"/>
    <property type="match status" value="1"/>
</dbReference>